<keyword evidence="11 18" id="KW-0249">Electron transport</keyword>
<keyword evidence="14 18" id="KW-0830">Ubiquinone</keyword>
<feature type="transmembrane region" description="Helical" evidence="18">
    <location>
        <begin position="85"/>
        <end position="107"/>
    </location>
</feature>
<name>Q5C853_9INSE</name>
<dbReference type="GO" id="GO:0008137">
    <property type="term" value="F:NADH dehydrogenase (ubiquinone) activity"/>
    <property type="evidence" value="ECO:0007669"/>
    <property type="project" value="UniProtKB-EC"/>
</dbReference>
<evidence type="ECO:0000256" key="5">
    <source>
        <dbReference type="ARBA" id="ARBA00021008"/>
    </source>
</evidence>
<keyword evidence="15 18" id="KW-0496">Mitochondrion</keyword>
<dbReference type="GO" id="GO:0005743">
    <property type="term" value="C:mitochondrial inner membrane"/>
    <property type="evidence" value="ECO:0007669"/>
    <property type="project" value="UniProtKB-SubCell"/>
</dbReference>
<evidence type="ECO:0000256" key="1">
    <source>
        <dbReference type="ARBA" id="ARBA00003257"/>
    </source>
</evidence>
<accession>Q5C853</accession>
<sequence length="337" mass="38450">MLFFSTLMSGTLISVSSGSWFGAWMGLEMNLLSFTPIMSNKTNQRSTEAALKYFLIQVLGSIILLLGATILSLSNFNFFFYSNHLPYIVITSALLLKMGAAPLHFWFPVVMEGLPWVTNIILMTWQKIAPLVLISYYLNLFPLLLFTFVAFSALLGSIGGLNQTSLRKIMAYSSISHMSWMLASMSISENLWFSYYLMYSMLSMTVAIVLLNMNIFHINQIHNAWKTWPMNKMMLSLNLLSLGGLPPFLGFLPKFMVLQNMMYEVSVLVPIILMFSALITLSFYLRIIFSALMIFFSVQKYTMPKYQKKTMNKMSTSIISTITIFSLPIIPLIFWMT</sequence>
<dbReference type="AlphaFoldDB" id="Q5C853"/>
<feature type="transmembrane region" description="Helical" evidence="18">
    <location>
        <begin position="234"/>
        <end position="252"/>
    </location>
</feature>
<evidence type="ECO:0000256" key="12">
    <source>
        <dbReference type="ARBA" id="ARBA00022989"/>
    </source>
</evidence>
<dbReference type="PANTHER" id="PTHR46552">
    <property type="entry name" value="NADH-UBIQUINONE OXIDOREDUCTASE CHAIN 2"/>
    <property type="match status" value="1"/>
</dbReference>
<keyword evidence="13 18" id="KW-0520">NAD</keyword>
<evidence type="ECO:0000256" key="7">
    <source>
        <dbReference type="ARBA" id="ARBA00022660"/>
    </source>
</evidence>
<evidence type="ECO:0000256" key="9">
    <source>
        <dbReference type="ARBA" id="ARBA00022792"/>
    </source>
</evidence>
<feature type="transmembrane region" description="Helical" evidence="18">
    <location>
        <begin position="134"/>
        <end position="157"/>
    </location>
</feature>
<organism evidence="20">
    <name type="scientific">Nesomachilis australica</name>
    <dbReference type="NCBI Taxonomy" id="299218"/>
    <lineage>
        <taxon>Eukaryota</taxon>
        <taxon>Metazoa</taxon>
        <taxon>Ecdysozoa</taxon>
        <taxon>Arthropoda</taxon>
        <taxon>Hexapoda</taxon>
        <taxon>Insecta</taxon>
        <taxon>Monocondylia</taxon>
        <taxon>Archaeognatha</taxon>
        <taxon>Meinertellidae</taxon>
        <taxon>Nesomachilis</taxon>
    </lineage>
</organism>
<geneLocation type="mitochondrion" evidence="20"/>
<dbReference type="EC" id="7.1.1.2" evidence="4 18"/>
<evidence type="ECO:0000256" key="2">
    <source>
        <dbReference type="ARBA" id="ARBA00004448"/>
    </source>
</evidence>
<evidence type="ECO:0000256" key="11">
    <source>
        <dbReference type="ARBA" id="ARBA00022982"/>
    </source>
</evidence>
<keyword evidence="10 18" id="KW-1278">Translocase</keyword>
<evidence type="ECO:0000256" key="16">
    <source>
        <dbReference type="ARBA" id="ARBA00023136"/>
    </source>
</evidence>
<dbReference type="PANTHER" id="PTHR46552:SF1">
    <property type="entry name" value="NADH-UBIQUINONE OXIDOREDUCTASE CHAIN 2"/>
    <property type="match status" value="1"/>
</dbReference>
<gene>
    <name evidence="20" type="primary">ND2</name>
</gene>
<evidence type="ECO:0000256" key="15">
    <source>
        <dbReference type="ARBA" id="ARBA00023128"/>
    </source>
</evidence>
<dbReference type="GeneID" id="3332357"/>
<keyword evidence="12 18" id="KW-1133">Transmembrane helix</keyword>
<feature type="transmembrane region" description="Helical" evidence="18">
    <location>
        <begin position="53"/>
        <end position="73"/>
    </location>
</feature>
<comment type="catalytic activity">
    <reaction evidence="17 18">
        <text>a ubiquinone + NADH + 5 H(+)(in) = a ubiquinol + NAD(+) + 4 H(+)(out)</text>
        <dbReference type="Rhea" id="RHEA:29091"/>
        <dbReference type="Rhea" id="RHEA-COMP:9565"/>
        <dbReference type="Rhea" id="RHEA-COMP:9566"/>
        <dbReference type="ChEBI" id="CHEBI:15378"/>
        <dbReference type="ChEBI" id="CHEBI:16389"/>
        <dbReference type="ChEBI" id="CHEBI:17976"/>
        <dbReference type="ChEBI" id="CHEBI:57540"/>
        <dbReference type="ChEBI" id="CHEBI:57945"/>
        <dbReference type="EC" id="7.1.1.2"/>
    </reaction>
</comment>
<feature type="domain" description="NADH:quinone oxidoreductase/Mrp antiporter transmembrane" evidence="19">
    <location>
        <begin position="17"/>
        <end position="280"/>
    </location>
</feature>
<dbReference type="CTD" id="4536"/>
<proteinExistence type="inferred from homology"/>
<keyword evidence="16 18" id="KW-0472">Membrane</keyword>
<evidence type="ECO:0000256" key="14">
    <source>
        <dbReference type="ARBA" id="ARBA00023075"/>
    </source>
</evidence>
<evidence type="ECO:0000256" key="13">
    <source>
        <dbReference type="ARBA" id="ARBA00023027"/>
    </source>
</evidence>
<evidence type="ECO:0000313" key="20">
    <source>
        <dbReference type="EMBL" id="AAV50263.1"/>
    </source>
</evidence>
<evidence type="ECO:0000256" key="18">
    <source>
        <dbReference type="RuleBase" id="RU003403"/>
    </source>
</evidence>
<evidence type="ECO:0000256" key="3">
    <source>
        <dbReference type="ARBA" id="ARBA00007012"/>
    </source>
</evidence>
<keyword evidence="9 18" id="KW-0999">Mitochondrion inner membrane</keyword>
<dbReference type="PRINTS" id="PR01436">
    <property type="entry name" value="NADHDHGNASE2"/>
</dbReference>
<evidence type="ECO:0000256" key="17">
    <source>
        <dbReference type="ARBA" id="ARBA00049551"/>
    </source>
</evidence>
<protein>
    <recommendedName>
        <fullName evidence="5 18">NADH-ubiquinone oxidoreductase chain 2</fullName>
        <ecNumber evidence="4 18">7.1.1.2</ecNumber>
    </recommendedName>
</protein>
<evidence type="ECO:0000259" key="19">
    <source>
        <dbReference type="Pfam" id="PF00361"/>
    </source>
</evidence>
<reference evidence="20" key="1">
    <citation type="journal article" date="2004" name="Cladistics">
        <title>Mitochondrial genome data alone are not enough to unambiguously resolve the relationships of Entognatha, Insecta and Crustacea sensu lato (Arthropoda).</title>
        <authorList>
            <person name="Cameron S.L."/>
            <person name="Miller K.B."/>
            <person name="D'Haese C.A."/>
            <person name="Whiting M.F."/>
            <person name="Barker S.C."/>
        </authorList>
    </citation>
    <scope>NUCLEOTIDE SEQUENCE</scope>
</reference>
<keyword evidence="7 18" id="KW-0679">Respiratory chain</keyword>
<comment type="function">
    <text evidence="1">Core subunit of the mitochondrial membrane respiratory chain NADH dehydrogenase (Complex I) that is believed to belong to the minimal assembly required for catalysis. Complex I functions in the transfer of electrons from NADH to the respiratory chain. The immediate electron acceptor for the enzyme is believed to be ubiquinone.</text>
</comment>
<keyword evidence="8 18" id="KW-0812">Transmembrane</keyword>
<comment type="similarity">
    <text evidence="3 18">Belongs to the complex I subunit 2 family.</text>
</comment>
<keyword evidence="6" id="KW-0813">Transport</keyword>
<dbReference type="InterPro" id="IPR001750">
    <property type="entry name" value="ND/Mrp_TM"/>
</dbReference>
<comment type="function">
    <text evidence="18">Core subunit of the mitochondrial membrane respiratory chain NADH dehydrogenase (Complex I) which catalyzes electron transfer from NADH through the respiratory chain, using ubiquinone as an electron acceptor. Essential for the catalytic activity and assembly of complex I.</text>
</comment>
<dbReference type="GO" id="GO:0006120">
    <property type="term" value="P:mitochondrial electron transport, NADH to ubiquinone"/>
    <property type="evidence" value="ECO:0007669"/>
    <property type="project" value="InterPro"/>
</dbReference>
<feature type="transmembrane region" description="Helical" evidence="18">
    <location>
        <begin position="272"/>
        <end position="296"/>
    </location>
</feature>
<evidence type="ECO:0000256" key="8">
    <source>
        <dbReference type="ARBA" id="ARBA00022692"/>
    </source>
</evidence>
<dbReference type="EMBL" id="AY793551">
    <property type="protein sequence ID" value="AAV50263.1"/>
    <property type="molecule type" value="Genomic_DNA"/>
</dbReference>
<evidence type="ECO:0000256" key="6">
    <source>
        <dbReference type="ARBA" id="ARBA00022448"/>
    </source>
</evidence>
<comment type="subcellular location">
    <subcellularLocation>
        <location evidence="2 18">Mitochondrion inner membrane</location>
        <topology evidence="2 18">Multi-pass membrane protein</topology>
    </subcellularLocation>
</comment>
<dbReference type="InterPro" id="IPR050175">
    <property type="entry name" value="Complex_I_Subunit_2"/>
</dbReference>
<feature type="transmembrane region" description="Helical" evidence="18">
    <location>
        <begin position="317"/>
        <end position="336"/>
    </location>
</feature>
<dbReference type="Pfam" id="PF00361">
    <property type="entry name" value="Proton_antipo_M"/>
    <property type="match status" value="1"/>
</dbReference>
<evidence type="ECO:0000256" key="10">
    <source>
        <dbReference type="ARBA" id="ARBA00022967"/>
    </source>
</evidence>
<dbReference type="InterPro" id="IPR003917">
    <property type="entry name" value="NADH_UbQ_OxRdtase_chain2"/>
</dbReference>
<evidence type="ECO:0000256" key="4">
    <source>
        <dbReference type="ARBA" id="ARBA00012944"/>
    </source>
</evidence>
<dbReference type="RefSeq" id="YP_214875.1">
    <property type="nucleotide sequence ID" value="NC_006895.1"/>
</dbReference>
<feature type="transmembrane region" description="Helical" evidence="18">
    <location>
        <begin position="193"/>
        <end position="213"/>
    </location>
</feature>